<keyword evidence="1" id="KW-0472">Membrane</keyword>
<organism evidence="2 3">
    <name type="scientific">Spirosoma endbachense</name>
    <dbReference type="NCBI Taxonomy" id="2666025"/>
    <lineage>
        <taxon>Bacteria</taxon>
        <taxon>Pseudomonadati</taxon>
        <taxon>Bacteroidota</taxon>
        <taxon>Cytophagia</taxon>
        <taxon>Cytophagales</taxon>
        <taxon>Cytophagaceae</taxon>
        <taxon>Spirosoma</taxon>
    </lineage>
</organism>
<evidence type="ECO:0000313" key="3">
    <source>
        <dbReference type="Proteomes" id="UP000464577"/>
    </source>
</evidence>
<name>A0A6P1W2X9_9BACT</name>
<protein>
    <submittedName>
        <fullName evidence="2">Uncharacterized protein</fullName>
    </submittedName>
</protein>
<keyword evidence="3" id="KW-1185">Reference proteome</keyword>
<dbReference type="Proteomes" id="UP000464577">
    <property type="component" value="Chromosome"/>
</dbReference>
<keyword evidence="1" id="KW-1133">Transmembrane helix</keyword>
<feature type="transmembrane region" description="Helical" evidence="1">
    <location>
        <begin position="22"/>
        <end position="43"/>
    </location>
</feature>
<gene>
    <name evidence="2" type="ORF">GJR95_34330</name>
</gene>
<sequence length="286" mass="31254">MKPDNDFYIGWQADVPTPFRKAVRWAILVLAVVLPLLAGLLVWQQQGFSGAVFEYGKLTTLEGELIRTPVPFLRIPVKQAVGNALLFERVLLIGYNKRGADSTLNQWEAKQGSLTNKTLTVRGTLIYHDGKAALELTEEADALVRVSVPAQPLRPESGRTQAQPMTETGNLGMITVTGEITDPKCMLGVMKPGEGRPHRSCAVRCISGGIPPLLSVRNSQGQANYYLIVGPTGQSLNASILTDIGRPVQLRGRLEQADNWLILYTDSIQPIAQAPLDEAFQIAMCH</sequence>
<dbReference type="RefSeq" id="WP_162390173.1">
    <property type="nucleotide sequence ID" value="NZ_CP045997.1"/>
</dbReference>
<proteinExistence type="predicted"/>
<accession>A0A6P1W2X9</accession>
<reference evidence="2 3" key="1">
    <citation type="submission" date="2019-11" db="EMBL/GenBank/DDBJ databases">
        <title>Spirosoma endbachense sp. nov., isolated from a natural salt meadow.</title>
        <authorList>
            <person name="Rojas J."/>
            <person name="Ambika Manirajan B."/>
            <person name="Ratering S."/>
            <person name="Suarez C."/>
            <person name="Geissler-Plaum R."/>
            <person name="Schnell S."/>
        </authorList>
    </citation>
    <scope>NUCLEOTIDE SEQUENCE [LARGE SCALE GENOMIC DNA]</scope>
    <source>
        <strain evidence="2 3">I-24</strain>
    </source>
</reference>
<evidence type="ECO:0000313" key="2">
    <source>
        <dbReference type="EMBL" id="QHV99781.1"/>
    </source>
</evidence>
<evidence type="ECO:0000256" key="1">
    <source>
        <dbReference type="SAM" id="Phobius"/>
    </source>
</evidence>
<dbReference type="AlphaFoldDB" id="A0A6P1W2X9"/>
<keyword evidence="1" id="KW-0812">Transmembrane</keyword>
<dbReference type="KEGG" id="senf:GJR95_34330"/>
<dbReference type="EMBL" id="CP045997">
    <property type="protein sequence ID" value="QHV99781.1"/>
    <property type="molecule type" value="Genomic_DNA"/>
</dbReference>